<organism evidence="6 7">
    <name type="scientific">Paenibacillus ginsengarvi</name>
    <dbReference type="NCBI Taxonomy" id="400777"/>
    <lineage>
        <taxon>Bacteria</taxon>
        <taxon>Bacillati</taxon>
        <taxon>Bacillota</taxon>
        <taxon>Bacilli</taxon>
        <taxon>Bacillales</taxon>
        <taxon>Paenibacillaceae</taxon>
        <taxon>Paenibacillus</taxon>
    </lineage>
</organism>
<dbReference type="CDD" id="cd01392">
    <property type="entry name" value="HTH_LacI"/>
    <property type="match status" value="1"/>
</dbReference>
<dbReference type="Gene3D" id="1.10.260.40">
    <property type="entry name" value="lambda repressor-like DNA-binding domains"/>
    <property type="match status" value="1"/>
</dbReference>
<evidence type="ECO:0000256" key="1">
    <source>
        <dbReference type="ARBA" id="ARBA00022491"/>
    </source>
</evidence>
<keyword evidence="7" id="KW-1185">Reference proteome</keyword>
<dbReference type="GO" id="GO:0003700">
    <property type="term" value="F:DNA-binding transcription factor activity"/>
    <property type="evidence" value="ECO:0007669"/>
    <property type="project" value="TreeGrafter"/>
</dbReference>
<protein>
    <submittedName>
        <fullName evidence="6">LacI family transcriptional regulator</fullName>
    </submittedName>
</protein>
<dbReference type="AlphaFoldDB" id="A0A3B0BRC6"/>
<gene>
    <name evidence="6" type="ORF">D7M11_26745</name>
</gene>
<dbReference type="InterPro" id="IPR028082">
    <property type="entry name" value="Peripla_BP_I"/>
</dbReference>
<keyword evidence="3" id="KW-0238">DNA-binding</keyword>
<evidence type="ECO:0000256" key="2">
    <source>
        <dbReference type="ARBA" id="ARBA00023015"/>
    </source>
</evidence>
<keyword evidence="2" id="KW-0805">Transcription regulation</keyword>
<evidence type="ECO:0000313" key="7">
    <source>
        <dbReference type="Proteomes" id="UP000282311"/>
    </source>
</evidence>
<reference evidence="6 7" key="1">
    <citation type="journal article" date="2007" name="Int. J. Syst. Evol. Microbiol.">
        <title>Paenibacillus ginsengarvi sp. nov., isolated from soil from ginseng cultivation.</title>
        <authorList>
            <person name="Yoon M.H."/>
            <person name="Ten L.N."/>
            <person name="Im W.T."/>
        </authorList>
    </citation>
    <scope>NUCLEOTIDE SEQUENCE [LARGE SCALE GENOMIC DNA]</scope>
    <source>
        <strain evidence="6 7">KCTC 13059</strain>
    </source>
</reference>
<dbReference type="PRINTS" id="PR00036">
    <property type="entry name" value="HTHLACI"/>
</dbReference>
<dbReference type="InterPro" id="IPR046335">
    <property type="entry name" value="LacI/GalR-like_sensor"/>
</dbReference>
<sequence>MEEAAIQKLGKEEPVPMKVTIKDIAREAGVSHPTVSKALNGAPGVSEDIRKKIVAIASRMNYVPNLAAKRLVDRKTNSIGLIWPKIEGLFFYHLGMQIQKEAAARGIDVIMSLAEPPEALRIFNEHFVDEILFWCPPDWLPSVEFIKQRELFHGNMLLMGGGRMERTHCIGIDRKSAVYEAVRYLAGQGHRKLTFIGNRSDKLTGFTQGLLELRLDYHDHYFIQIEPGESVTESKMQSLLDGEDRPTAFIVDSQTYAFELLELFRKRKLRIPGDYSLVVYDDIPEMERMEVPLTTVGPSIPKLALAALDILTGRDGRGESKWADVDIGCELHIRKSVSPLHTKAKK</sequence>
<dbReference type="PANTHER" id="PTHR30146:SF148">
    <property type="entry name" value="HTH-TYPE TRANSCRIPTIONAL REPRESSOR PURR-RELATED"/>
    <property type="match status" value="1"/>
</dbReference>
<dbReference type="PANTHER" id="PTHR30146">
    <property type="entry name" value="LACI-RELATED TRANSCRIPTIONAL REPRESSOR"/>
    <property type="match status" value="1"/>
</dbReference>
<comment type="caution">
    <text evidence="6">The sequence shown here is derived from an EMBL/GenBank/DDBJ whole genome shotgun (WGS) entry which is preliminary data.</text>
</comment>
<evidence type="ECO:0000256" key="3">
    <source>
        <dbReference type="ARBA" id="ARBA00023125"/>
    </source>
</evidence>
<dbReference type="Pfam" id="PF13377">
    <property type="entry name" value="Peripla_BP_3"/>
    <property type="match status" value="1"/>
</dbReference>
<proteinExistence type="predicted"/>
<dbReference type="PROSITE" id="PS00356">
    <property type="entry name" value="HTH_LACI_1"/>
    <property type="match status" value="1"/>
</dbReference>
<keyword evidence="1" id="KW-0678">Repressor</keyword>
<dbReference type="Gene3D" id="3.40.50.2300">
    <property type="match status" value="2"/>
</dbReference>
<dbReference type="Pfam" id="PF00356">
    <property type="entry name" value="LacI"/>
    <property type="match status" value="1"/>
</dbReference>
<feature type="domain" description="HTH lacI-type" evidence="5">
    <location>
        <begin position="19"/>
        <end position="73"/>
    </location>
</feature>
<dbReference type="EMBL" id="RBAH01000024">
    <property type="protein sequence ID" value="RKN74878.1"/>
    <property type="molecule type" value="Genomic_DNA"/>
</dbReference>
<dbReference type="GO" id="GO:0000976">
    <property type="term" value="F:transcription cis-regulatory region binding"/>
    <property type="evidence" value="ECO:0007669"/>
    <property type="project" value="TreeGrafter"/>
</dbReference>
<dbReference type="SMART" id="SM00354">
    <property type="entry name" value="HTH_LACI"/>
    <property type="match status" value="1"/>
</dbReference>
<evidence type="ECO:0000313" key="6">
    <source>
        <dbReference type="EMBL" id="RKN74878.1"/>
    </source>
</evidence>
<dbReference type="SUPFAM" id="SSF53822">
    <property type="entry name" value="Periplasmic binding protein-like I"/>
    <property type="match status" value="1"/>
</dbReference>
<keyword evidence="4" id="KW-0804">Transcription</keyword>
<evidence type="ECO:0000259" key="5">
    <source>
        <dbReference type="PROSITE" id="PS50932"/>
    </source>
</evidence>
<name>A0A3B0BRC6_9BACL</name>
<dbReference type="SUPFAM" id="SSF47413">
    <property type="entry name" value="lambda repressor-like DNA-binding domains"/>
    <property type="match status" value="1"/>
</dbReference>
<dbReference type="CDD" id="cd06267">
    <property type="entry name" value="PBP1_LacI_sugar_binding-like"/>
    <property type="match status" value="1"/>
</dbReference>
<dbReference type="Proteomes" id="UP000282311">
    <property type="component" value="Unassembled WGS sequence"/>
</dbReference>
<dbReference type="InterPro" id="IPR000843">
    <property type="entry name" value="HTH_LacI"/>
</dbReference>
<dbReference type="InterPro" id="IPR010982">
    <property type="entry name" value="Lambda_DNA-bd_dom_sf"/>
</dbReference>
<evidence type="ECO:0000256" key="4">
    <source>
        <dbReference type="ARBA" id="ARBA00023163"/>
    </source>
</evidence>
<dbReference type="PROSITE" id="PS50932">
    <property type="entry name" value="HTH_LACI_2"/>
    <property type="match status" value="1"/>
</dbReference>
<accession>A0A3B0BRC6</accession>